<dbReference type="Proteomes" id="UP000324800">
    <property type="component" value="Unassembled WGS sequence"/>
</dbReference>
<comment type="caution">
    <text evidence="1">The sequence shown here is derived from an EMBL/GenBank/DDBJ whole genome shotgun (WGS) entry which is preliminary data.</text>
</comment>
<evidence type="ECO:0000313" key="1">
    <source>
        <dbReference type="EMBL" id="KAA6367446.1"/>
    </source>
</evidence>
<gene>
    <name evidence="1" type="ORF">EZS28_037027</name>
</gene>
<protein>
    <submittedName>
        <fullName evidence="1">Uncharacterized protein</fullName>
    </submittedName>
</protein>
<proteinExistence type="predicted"/>
<accession>A0A5J4U967</accession>
<organism evidence="1 2">
    <name type="scientific">Streblomastix strix</name>
    <dbReference type="NCBI Taxonomy" id="222440"/>
    <lineage>
        <taxon>Eukaryota</taxon>
        <taxon>Metamonada</taxon>
        <taxon>Preaxostyla</taxon>
        <taxon>Oxymonadida</taxon>
        <taxon>Streblomastigidae</taxon>
        <taxon>Streblomastix</taxon>
    </lineage>
</organism>
<sequence length="85" mass="9626">MNLFRQLVQTAGIAGGSEESNNEIIESAKSYYCYVIQSIIRDINGQIAKSSILQQTNELLEEEGGIEEFDSLENLYEDWKFISLS</sequence>
<name>A0A5J4U967_9EUKA</name>
<dbReference type="EMBL" id="SNRW01018321">
    <property type="protein sequence ID" value="KAA6367446.1"/>
    <property type="molecule type" value="Genomic_DNA"/>
</dbReference>
<evidence type="ECO:0000313" key="2">
    <source>
        <dbReference type="Proteomes" id="UP000324800"/>
    </source>
</evidence>
<dbReference type="AlphaFoldDB" id="A0A5J4U967"/>
<reference evidence="1 2" key="1">
    <citation type="submission" date="2019-03" db="EMBL/GenBank/DDBJ databases">
        <title>Single cell metagenomics reveals metabolic interactions within the superorganism composed of flagellate Streblomastix strix and complex community of Bacteroidetes bacteria on its surface.</title>
        <authorList>
            <person name="Treitli S.C."/>
            <person name="Kolisko M."/>
            <person name="Husnik F."/>
            <person name="Keeling P."/>
            <person name="Hampl V."/>
        </authorList>
    </citation>
    <scope>NUCLEOTIDE SEQUENCE [LARGE SCALE GENOMIC DNA]</scope>
    <source>
        <strain evidence="1">ST1C</strain>
    </source>
</reference>